<organism evidence="4 5">
    <name type="scientific">Portunus trituberculatus</name>
    <name type="common">Swimming crab</name>
    <name type="synonym">Neptunus trituberculatus</name>
    <dbReference type="NCBI Taxonomy" id="210409"/>
    <lineage>
        <taxon>Eukaryota</taxon>
        <taxon>Metazoa</taxon>
        <taxon>Ecdysozoa</taxon>
        <taxon>Arthropoda</taxon>
        <taxon>Crustacea</taxon>
        <taxon>Multicrustacea</taxon>
        <taxon>Malacostraca</taxon>
        <taxon>Eumalacostraca</taxon>
        <taxon>Eucarida</taxon>
        <taxon>Decapoda</taxon>
        <taxon>Pleocyemata</taxon>
        <taxon>Brachyura</taxon>
        <taxon>Eubrachyura</taxon>
        <taxon>Portunoidea</taxon>
        <taxon>Portunidae</taxon>
        <taxon>Portuninae</taxon>
        <taxon>Portunus</taxon>
    </lineage>
</organism>
<dbReference type="InterPro" id="IPR055105">
    <property type="entry name" value="FKRP_N"/>
</dbReference>
<dbReference type="AlphaFoldDB" id="A0A5B7E1Y3"/>
<sequence>MVGVRKLRLVVVMVVMVLVVTVVRWMGVSRPFPSVGVSSGVGSGGGQGSTVGGQDPLAGLVVIVREFENFDNDLEDTAHSVVAACGGLCRVLVASDDLVYPPLRLPQGATPLVLTPGLMRRRPSLTAYLAGSRYVLLLPDGARVSSAAQLLDLLGLLEAGDTRVVAVGVGGAMLACHRYTLDLPAWTLSVAPAPGSEACDAVSGRAALLLTTDSLLELSLPLARPLPLALGVQGAARGWKVRVGRGGLLGEGRQLLASEHLRWKATAAEEERRVALFAAVGLKKVVGPGGDVRWYGCTRTSQRCFPTVVQDTPDYLLRGRWTPPCCLEGLRATARHVFQTLRGCRVRWWLEGGSLLGAVRGGDLLPWDYDVDVGVYAADAERCPPLRAARWQTLEDADGFVWQRAAEGGFYRVHYSTANHLHVDVFPFTPRGGTMTRGGAWATGHRQDVDFPEHFLRPIASVTFAGVMASAPNNVRDFLELKFGPGVIETPQYPNPEVPLPGNMSALLHRL</sequence>
<dbReference type="InterPro" id="IPR007074">
    <property type="entry name" value="LicD/FKTN/FKRP_NTP_transf"/>
</dbReference>
<dbReference type="EMBL" id="VSRR010001732">
    <property type="protein sequence ID" value="MPC27357.1"/>
    <property type="molecule type" value="Genomic_DNA"/>
</dbReference>
<name>A0A5B7E1Y3_PORTR</name>
<dbReference type="GO" id="GO:0005794">
    <property type="term" value="C:Golgi apparatus"/>
    <property type="evidence" value="ECO:0007669"/>
    <property type="project" value="TreeGrafter"/>
</dbReference>
<dbReference type="OrthoDB" id="444255at2759"/>
<accession>A0A5B7E1Y3</accession>
<keyword evidence="1" id="KW-0472">Membrane</keyword>
<proteinExistence type="predicted"/>
<dbReference type="GO" id="GO:0035269">
    <property type="term" value="P:protein O-linked glycosylation via mannose"/>
    <property type="evidence" value="ECO:0007669"/>
    <property type="project" value="TreeGrafter"/>
</dbReference>
<reference evidence="4 5" key="1">
    <citation type="submission" date="2019-05" db="EMBL/GenBank/DDBJ databases">
        <title>Another draft genome of Portunus trituberculatus and its Hox gene families provides insights of decapod evolution.</title>
        <authorList>
            <person name="Jeong J.-H."/>
            <person name="Song I."/>
            <person name="Kim S."/>
            <person name="Choi T."/>
            <person name="Kim D."/>
            <person name="Ryu S."/>
            <person name="Kim W."/>
        </authorList>
    </citation>
    <scope>NUCLEOTIDE SEQUENCE [LARGE SCALE GENOMIC DNA]</scope>
    <source>
        <tissue evidence="4">Muscle</tissue>
    </source>
</reference>
<evidence type="ECO:0000313" key="5">
    <source>
        <dbReference type="Proteomes" id="UP000324222"/>
    </source>
</evidence>
<dbReference type="PANTHER" id="PTHR13627:SF31">
    <property type="entry name" value="RIBITOL 5-PHOSPHATE TRANSFERASE FKRP"/>
    <property type="match status" value="1"/>
</dbReference>
<dbReference type="Pfam" id="PF22921">
    <property type="entry name" value="FKRP_N"/>
    <property type="match status" value="1"/>
</dbReference>
<feature type="domain" description="FKRP stem" evidence="3">
    <location>
        <begin position="59"/>
        <end position="286"/>
    </location>
</feature>
<feature type="domain" description="LicD/FKTN/FKRP nucleotidyltransferase" evidence="2">
    <location>
        <begin position="347"/>
        <end position="382"/>
    </location>
</feature>
<keyword evidence="1" id="KW-0812">Transmembrane</keyword>
<comment type="caution">
    <text evidence="4">The sequence shown here is derived from an EMBL/GenBank/DDBJ whole genome shotgun (WGS) entry which is preliminary data.</text>
</comment>
<dbReference type="InterPro" id="IPR052613">
    <property type="entry name" value="LicD_transferase"/>
</dbReference>
<keyword evidence="5" id="KW-1185">Reference proteome</keyword>
<gene>
    <name evidence="4" type="primary">Fkrp_0</name>
    <name evidence="4" type="ORF">E2C01_020525</name>
</gene>
<evidence type="ECO:0000259" key="2">
    <source>
        <dbReference type="Pfam" id="PF04991"/>
    </source>
</evidence>
<keyword evidence="1" id="KW-1133">Transmembrane helix</keyword>
<evidence type="ECO:0000313" key="4">
    <source>
        <dbReference type="EMBL" id="MPC27357.1"/>
    </source>
</evidence>
<evidence type="ECO:0000259" key="3">
    <source>
        <dbReference type="Pfam" id="PF22921"/>
    </source>
</evidence>
<protein>
    <submittedName>
        <fullName evidence="4">Fukutin-related protein</fullName>
    </submittedName>
</protein>
<evidence type="ECO:0000256" key="1">
    <source>
        <dbReference type="SAM" id="Phobius"/>
    </source>
</evidence>
<dbReference type="Proteomes" id="UP000324222">
    <property type="component" value="Unassembled WGS sequence"/>
</dbReference>
<dbReference type="Pfam" id="PF04991">
    <property type="entry name" value="LicD"/>
    <property type="match status" value="1"/>
</dbReference>
<feature type="transmembrane region" description="Helical" evidence="1">
    <location>
        <begin position="7"/>
        <end position="27"/>
    </location>
</feature>
<dbReference type="PANTHER" id="PTHR13627">
    <property type="entry name" value="FUKUTIN RELATED PROTEIN"/>
    <property type="match status" value="1"/>
</dbReference>